<dbReference type="Pfam" id="PF03958">
    <property type="entry name" value="Secretin_N"/>
    <property type="match status" value="1"/>
</dbReference>
<dbReference type="Proteomes" id="UP000244173">
    <property type="component" value="Chromosome"/>
</dbReference>
<reference evidence="3 4" key="1">
    <citation type="submission" date="2018-04" db="EMBL/GenBank/DDBJ databases">
        <title>Denitrifier Microvirgula.</title>
        <authorList>
            <person name="Anderson E."/>
            <person name="Jang J."/>
            <person name="Ishii S."/>
        </authorList>
    </citation>
    <scope>NUCLEOTIDE SEQUENCE [LARGE SCALE GENOMIC DNA]</scope>
    <source>
        <strain evidence="3 4">BE2.4</strain>
    </source>
</reference>
<evidence type="ECO:0000313" key="3">
    <source>
        <dbReference type="EMBL" id="AVY94940.1"/>
    </source>
</evidence>
<evidence type="ECO:0000256" key="1">
    <source>
        <dbReference type="SAM" id="SignalP"/>
    </source>
</evidence>
<evidence type="ECO:0000313" key="4">
    <source>
        <dbReference type="Proteomes" id="UP000244173"/>
    </source>
</evidence>
<organism evidence="3 4">
    <name type="scientific">Microvirgula aerodenitrificans</name>
    <dbReference type="NCBI Taxonomy" id="57480"/>
    <lineage>
        <taxon>Bacteria</taxon>
        <taxon>Pseudomonadati</taxon>
        <taxon>Pseudomonadota</taxon>
        <taxon>Betaproteobacteria</taxon>
        <taxon>Neisseriales</taxon>
        <taxon>Aquaspirillaceae</taxon>
        <taxon>Microvirgula</taxon>
    </lineage>
</organism>
<gene>
    <name evidence="3" type="ORF">DAI18_13495</name>
</gene>
<feature type="signal peptide" evidence="1">
    <location>
        <begin position="1"/>
        <end position="22"/>
    </location>
</feature>
<feature type="chain" id="PRO_5015584207" description="NolW-like domain-containing protein" evidence="1">
    <location>
        <begin position="23"/>
        <end position="273"/>
    </location>
</feature>
<dbReference type="AlphaFoldDB" id="A0A2S0PC28"/>
<evidence type="ECO:0000259" key="2">
    <source>
        <dbReference type="Pfam" id="PF03958"/>
    </source>
</evidence>
<dbReference type="STRING" id="1122240.GCA_000620105_01586"/>
<accession>A0A2S0PC28</accession>
<keyword evidence="1" id="KW-0732">Signal</keyword>
<dbReference type="InterPro" id="IPR005644">
    <property type="entry name" value="NolW-like"/>
</dbReference>
<keyword evidence="4" id="KW-1185">Reference proteome</keyword>
<dbReference type="KEGG" id="maer:DAI18_13495"/>
<sequence>MTLRTPILTWLTALLLAQAAIAAPSLRTLKLKQQRGEDVAAALEPLLEPGERVAGLPDAVVISAEPIRQAELARLVAQLDSRRRQWRLEVDTSALLPRRHAAPARPNTGRVDIGVWRPGGHGRPGVGVDIDAGEIPLGSRPAVPADDGQWLVVAEGGKARVDTGPLRPAHWVLAYPDGRYSPRQPWQTSGGGFWLQARADGDEVVLTLAVSPGQLPAGRNGNTSSTRVRGRPDAWLTIASVVHEADGSDTLVLGQGGSRYASTAMVRVRLTRP</sequence>
<proteinExistence type="predicted"/>
<dbReference type="EMBL" id="CP028519">
    <property type="protein sequence ID" value="AVY94940.1"/>
    <property type="molecule type" value="Genomic_DNA"/>
</dbReference>
<feature type="domain" description="NolW-like" evidence="2">
    <location>
        <begin position="27"/>
        <end position="85"/>
    </location>
</feature>
<dbReference type="RefSeq" id="WP_028498908.1">
    <property type="nucleotide sequence ID" value="NZ_CP028519.1"/>
</dbReference>
<name>A0A2S0PC28_9NEIS</name>
<protein>
    <recommendedName>
        <fullName evidence="2">NolW-like domain-containing protein</fullName>
    </recommendedName>
</protein>